<organism evidence="1 2">
    <name type="scientific">Ensete ventricosum</name>
    <name type="common">Abyssinian banana</name>
    <name type="synonym">Musa ensete</name>
    <dbReference type="NCBI Taxonomy" id="4639"/>
    <lineage>
        <taxon>Eukaryota</taxon>
        <taxon>Viridiplantae</taxon>
        <taxon>Streptophyta</taxon>
        <taxon>Embryophyta</taxon>
        <taxon>Tracheophyta</taxon>
        <taxon>Spermatophyta</taxon>
        <taxon>Magnoliopsida</taxon>
        <taxon>Liliopsida</taxon>
        <taxon>Zingiberales</taxon>
        <taxon>Musaceae</taxon>
        <taxon>Ensete</taxon>
    </lineage>
</organism>
<dbReference type="Proteomes" id="UP000287651">
    <property type="component" value="Unassembled WGS sequence"/>
</dbReference>
<gene>
    <name evidence="1" type="ORF">B296_00006577</name>
</gene>
<evidence type="ECO:0000313" key="1">
    <source>
        <dbReference type="EMBL" id="RRT66245.1"/>
    </source>
</evidence>
<reference evidence="1 2" key="1">
    <citation type="journal article" date="2014" name="Agronomy (Basel)">
        <title>A Draft Genome Sequence for Ensete ventricosum, the Drought-Tolerant Tree Against Hunger.</title>
        <authorList>
            <person name="Harrison J."/>
            <person name="Moore K.A."/>
            <person name="Paszkiewicz K."/>
            <person name="Jones T."/>
            <person name="Grant M."/>
            <person name="Ambacheew D."/>
            <person name="Muzemil S."/>
            <person name="Studholme D.J."/>
        </authorList>
    </citation>
    <scope>NUCLEOTIDE SEQUENCE [LARGE SCALE GENOMIC DNA]</scope>
</reference>
<dbReference type="EMBL" id="AMZH03005503">
    <property type="protein sequence ID" value="RRT66245.1"/>
    <property type="molecule type" value="Genomic_DNA"/>
</dbReference>
<accession>A0A426ZQS3</accession>
<name>A0A426ZQS3_ENSVE</name>
<sequence length="172" mass="19630">MVRLPSAIELSECKKFCPKRAKFHPNLKQVFDSFGCLWDYTVFSIIFAPDSSKLKRYNTAYCLLRSLVKHSCINPRSPTFSYLDEKLIDTGLMKFLDLCPSALSRPFDPNFVSNEEPIERHDSSLISTRVHVLDLCPRKAPCLRSMFHLLRRLPSCGLDTSLSSTQVALLLD</sequence>
<protein>
    <submittedName>
        <fullName evidence="1">Uncharacterized protein</fullName>
    </submittedName>
</protein>
<proteinExistence type="predicted"/>
<comment type="caution">
    <text evidence="1">The sequence shown here is derived from an EMBL/GenBank/DDBJ whole genome shotgun (WGS) entry which is preliminary data.</text>
</comment>
<evidence type="ECO:0000313" key="2">
    <source>
        <dbReference type="Proteomes" id="UP000287651"/>
    </source>
</evidence>
<dbReference type="AlphaFoldDB" id="A0A426ZQS3"/>